<dbReference type="OrthoDB" id="3466795at2759"/>
<keyword evidence="1" id="KW-0732">Signal</keyword>
<sequence length="223" mass="25512">MPATIIFLTFVLWIRLSMSLKFLNSSDEWAAPYVLRVTSQNSQIDGLYVTKSMSTYTPGQISDLKIDPKQNISDAYLLFPSGPSYAPQTFSKSSATLFDSEYGTPYNSSQLILIGNRRTGYGNPDYFRMTNDYGPGVLHTWSAETVVAAWGWEFLKDNGTRKEYLRSDSFDDDWKWLGYTCCDDTWSVNLWNYSAPNPFASDDPKYNNEWTEIDLELVPLRNV</sequence>
<proteinExistence type="predicted"/>
<evidence type="ECO:0000256" key="1">
    <source>
        <dbReference type="SAM" id="SignalP"/>
    </source>
</evidence>
<reference evidence="2 3" key="1">
    <citation type="submission" date="2016-04" db="EMBL/GenBank/DDBJ databases">
        <title>A degradative enzymes factory behind the ericoid mycorrhizal symbiosis.</title>
        <authorList>
            <consortium name="DOE Joint Genome Institute"/>
            <person name="Martino E."/>
            <person name="Morin E."/>
            <person name="Grelet G."/>
            <person name="Kuo A."/>
            <person name="Kohler A."/>
            <person name="Daghino S."/>
            <person name="Barry K."/>
            <person name="Choi C."/>
            <person name="Cichocki N."/>
            <person name="Clum A."/>
            <person name="Copeland A."/>
            <person name="Hainaut M."/>
            <person name="Haridas S."/>
            <person name="Labutti K."/>
            <person name="Lindquist E."/>
            <person name="Lipzen A."/>
            <person name="Khouja H.-R."/>
            <person name="Murat C."/>
            <person name="Ohm R."/>
            <person name="Olson A."/>
            <person name="Spatafora J."/>
            <person name="Veneault-Fourrey C."/>
            <person name="Henrissat B."/>
            <person name="Grigoriev I."/>
            <person name="Martin F."/>
            <person name="Perotto S."/>
        </authorList>
    </citation>
    <scope>NUCLEOTIDE SEQUENCE [LARGE SCALE GENOMIC DNA]</scope>
    <source>
        <strain evidence="2 3">F</strain>
    </source>
</reference>
<dbReference type="Proteomes" id="UP000235786">
    <property type="component" value="Unassembled WGS sequence"/>
</dbReference>
<feature type="signal peptide" evidence="1">
    <location>
        <begin position="1"/>
        <end position="19"/>
    </location>
</feature>
<evidence type="ECO:0000313" key="2">
    <source>
        <dbReference type="EMBL" id="PMD32699.1"/>
    </source>
</evidence>
<keyword evidence="3" id="KW-1185">Reference proteome</keyword>
<dbReference type="AlphaFoldDB" id="A0A2J6R2J1"/>
<accession>A0A2J6R2J1</accession>
<feature type="chain" id="PRO_5014365004" evidence="1">
    <location>
        <begin position="20"/>
        <end position="223"/>
    </location>
</feature>
<protein>
    <submittedName>
        <fullName evidence="2">Uncharacterized protein</fullName>
    </submittedName>
</protein>
<evidence type="ECO:0000313" key="3">
    <source>
        <dbReference type="Proteomes" id="UP000235786"/>
    </source>
</evidence>
<organism evidence="2 3">
    <name type="scientific">Hyaloscypha variabilis (strain UAMH 11265 / GT02V1 / F)</name>
    <name type="common">Meliniomyces variabilis</name>
    <dbReference type="NCBI Taxonomy" id="1149755"/>
    <lineage>
        <taxon>Eukaryota</taxon>
        <taxon>Fungi</taxon>
        <taxon>Dikarya</taxon>
        <taxon>Ascomycota</taxon>
        <taxon>Pezizomycotina</taxon>
        <taxon>Leotiomycetes</taxon>
        <taxon>Helotiales</taxon>
        <taxon>Hyaloscyphaceae</taxon>
        <taxon>Hyaloscypha</taxon>
        <taxon>Hyaloscypha variabilis</taxon>
    </lineage>
</organism>
<name>A0A2J6R2J1_HYAVF</name>
<dbReference type="EMBL" id="KZ613958">
    <property type="protein sequence ID" value="PMD32699.1"/>
    <property type="molecule type" value="Genomic_DNA"/>
</dbReference>
<gene>
    <name evidence="2" type="ORF">L207DRAFT_590392</name>
</gene>